<dbReference type="InterPro" id="IPR029069">
    <property type="entry name" value="HotDog_dom_sf"/>
</dbReference>
<proteinExistence type="predicted"/>
<evidence type="ECO:0000313" key="2">
    <source>
        <dbReference type="Proteomes" id="UP000221860"/>
    </source>
</evidence>
<dbReference type="SUPFAM" id="SSF54637">
    <property type="entry name" value="Thioesterase/thiol ester dehydrase-isomerase"/>
    <property type="match status" value="1"/>
</dbReference>
<dbReference type="Pfam" id="PF13279">
    <property type="entry name" value="4HBT_2"/>
    <property type="match status" value="1"/>
</dbReference>
<gene>
    <name evidence="1" type="ORF">CJ301_16500</name>
</gene>
<organism evidence="1 2">
    <name type="scientific">Limimaricola cinnabarinus</name>
    <dbReference type="NCBI Taxonomy" id="1125964"/>
    <lineage>
        <taxon>Bacteria</taxon>
        <taxon>Pseudomonadati</taxon>
        <taxon>Pseudomonadota</taxon>
        <taxon>Alphaproteobacteria</taxon>
        <taxon>Rhodobacterales</taxon>
        <taxon>Paracoccaceae</taxon>
        <taxon>Limimaricola</taxon>
    </lineage>
</organism>
<dbReference type="GO" id="GO:0047617">
    <property type="term" value="F:fatty acyl-CoA hydrolase activity"/>
    <property type="evidence" value="ECO:0007669"/>
    <property type="project" value="TreeGrafter"/>
</dbReference>
<accession>A0A2G1MCM4</accession>
<dbReference type="Gene3D" id="3.10.129.10">
    <property type="entry name" value="Hotdog Thioesterase"/>
    <property type="match status" value="1"/>
</dbReference>
<dbReference type="Proteomes" id="UP000221860">
    <property type="component" value="Unassembled WGS sequence"/>
</dbReference>
<dbReference type="RefSeq" id="WP_099278464.1">
    <property type="nucleotide sequence ID" value="NZ_KZ304978.1"/>
</dbReference>
<name>A0A2G1MCM4_9RHOB</name>
<sequence length="138" mass="15454">MFERTELIRFQHCDPAGIVFYPRYVEMINATVEDWFAETIGISFHAIHVELNVAIPAVALEVGFTAPSRIGEVLTFMLTVERLGASSVTLNISANHNGLARLASKLTLVMISKEDYRPRAWPEDFRSRITGRETSQGA</sequence>
<dbReference type="PANTHER" id="PTHR31793:SF24">
    <property type="entry name" value="LONG-CHAIN ACYL-COA THIOESTERASE FADM"/>
    <property type="match status" value="1"/>
</dbReference>
<dbReference type="InterPro" id="IPR050563">
    <property type="entry name" value="4-hydroxybenzoyl-CoA_TE"/>
</dbReference>
<dbReference type="PANTHER" id="PTHR31793">
    <property type="entry name" value="4-HYDROXYBENZOYL-COA THIOESTERASE FAMILY MEMBER"/>
    <property type="match status" value="1"/>
</dbReference>
<dbReference type="AlphaFoldDB" id="A0A2G1MCM4"/>
<dbReference type="EMBL" id="NQWH01000038">
    <property type="protein sequence ID" value="PHP26420.1"/>
    <property type="molecule type" value="Genomic_DNA"/>
</dbReference>
<comment type="caution">
    <text evidence="1">The sequence shown here is derived from an EMBL/GenBank/DDBJ whole genome shotgun (WGS) entry which is preliminary data.</text>
</comment>
<protein>
    <submittedName>
        <fullName evidence="1">Uncharacterized protein</fullName>
    </submittedName>
</protein>
<reference evidence="1 2" key="1">
    <citation type="submission" date="2017-08" db="EMBL/GenBank/DDBJ databases">
        <title>Draft Genome Sequence of Loktanella cinnabarina Strain XM1, Isolated from Coastal Surface Water.</title>
        <authorList>
            <person name="Ma R."/>
            <person name="Wang J."/>
            <person name="Wang Q."/>
            <person name="Ma Z."/>
            <person name="Li J."/>
            <person name="Chen L."/>
        </authorList>
    </citation>
    <scope>NUCLEOTIDE SEQUENCE [LARGE SCALE GENOMIC DNA]</scope>
    <source>
        <strain evidence="1 2">XM1</strain>
    </source>
</reference>
<dbReference type="CDD" id="cd00586">
    <property type="entry name" value="4HBT"/>
    <property type="match status" value="1"/>
</dbReference>
<dbReference type="OrthoDB" id="7204167at2"/>
<keyword evidence="2" id="KW-1185">Reference proteome</keyword>
<evidence type="ECO:0000313" key="1">
    <source>
        <dbReference type="EMBL" id="PHP26420.1"/>
    </source>
</evidence>